<organism evidence="1 2">
    <name type="scientific">Protea cynaroides</name>
    <dbReference type="NCBI Taxonomy" id="273540"/>
    <lineage>
        <taxon>Eukaryota</taxon>
        <taxon>Viridiplantae</taxon>
        <taxon>Streptophyta</taxon>
        <taxon>Embryophyta</taxon>
        <taxon>Tracheophyta</taxon>
        <taxon>Spermatophyta</taxon>
        <taxon>Magnoliopsida</taxon>
        <taxon>Proteales</taxon>
        <taxon>Proteaceae</taxon>
        <taxon>Protea</taxon>
    </lineage>
</organism>
<dbReference type="EMBL" id="JAMYWD010000008">
    <property type="protein sequence ID" value="KAJ4964038.1"/>
    <property type="molecule type" value="Genomic_DNA"/>
</dbReference>
<proteinExistence type="predicted"/>
<protein>
    <submittedName>
        <fullName evidence="1">Uncharacterized protein</fullName>
    </submittedName>
</protein>
<evidence type="ECO:0000313" key="2">
    <source>
        <dbReference type="Proteomes" id="UP001141806"/>
    </source>
</evidence>
<name>A0A9Q0K6V5_9MAGN</name>
<comment type="caution">
    <text evidence="1">The sequence shown here is derived from an EMBL/GenBank/DDBJ whole genome shotgun (WGS) entry which is preliminary data.</text>
</comment>
<evidence type="ECO:0000313" key="1">
    <source>
        <dbReference type="EMBL" id="KAJ4964038.1"/>
    </source>
</evidence>
<keyword evidence="2" id="KW-1185">Reference proteome</keyword>
<gene>
    <name evidence="1" type="ORF">NE237_023977</name>
</gene>
<sequence length="103" mass="11948">MHKHRDNKVQSVYVQITSAKSAQCYQRIVHLMPRYTLPDKNLFPINNIKKEHENLKRLNEILEDPSFDVDESITDGFPALLHPSSVTVDEIKGLRVSLFQQCE</sequence>
<accession>A0A9Q0K6V5</accession>
<dbReference type="Proteomes" id="UP001141806">
    <property type="component" value="Unassembled WGS sequence"/>
</dbReference>
<dbReference type="AlphaFoldDB" id="A0A9Q0K6V5"/>
<reference evidence="1" key="1">
    <citation type="journal article" date="2023" name="Plant J.">
        <title>The genome of the king protea, Protea cynaroides.</title>
        <authorList>
            <person name="Chang J."/>
            <person name="Duong T.A."/>
            <person name="Schoeman C."/>
            <person name="Ma X."/>
            <person name="Roodt D."/>
            <person name="Barker N."/>
            <person name="Li Z."/>
            <person name="Van de Peer Y."/>
            <person name="Mizrachi E."/>
        </authorList>
    </citation>
    <scope>NUCLEOTIDE SEQUENCE</scope>
    <source>
        <tissue evidence="1">Young leaves</tissue>
    </source>
</reference>